<keyword evidence="2" id="KW-0812">Transmembrane</keyword>
<comment type="caution">
    <text evidence="4">The sequence shown here is derived from an EMBL/GenBank/DDBJ whole genome shotgun (WGS) entry which is preliminary data.</text>
</comment>
<evidence type="ECO:0000256" key="1">
    <source>
        <dbReference type="SAM" id="MobiDB-lite"/>
    </source>
</evidence>
<organism evidence="4 5">
    <name type="scientific">Propioniferax innocua</name>
    <dbReference type="NCBI Taxonomy" id="1753"/>
    <lineage>
        <taxon>Bacteria</taxon>
        <taxon>Bacillati</taxon>
        <taxon>Actinomycetota</taxon>
        <taxon>Actinomycetes</taxon>
        <taxon>Propionibacteriales</taxon>
        <taxon>Propionibacteriaceae</taxon>
        <taxon>Propioniferax</taxon>
    </lineage>
</organism>
<name>A0A542ZSN0_9ACTN</name>
<sequence>MVRHGVRRYSGGVSLPISSKYHSRPNDPVPESERQQLSEQLNAAFTRGDLSQEEFDGHLNTIFGAQRLGDLVPAVEALGKPQTYSEPSIVQQDGRLAPGEVSEIKSPSAGTQLAIVGGIIGVVAALIVVMMLLVFL</sequence>
<dbReference type="EMBL" id="VFOR01000001">
    <property type="protein sequence ID" value="TQL63250.1"/>
    <property type="molecule type" value="Genomic_DNA"/>
</dbReference>
<feature type="domain" description="DUF1707" evidence="3">
    <location>
        <begin position="31"/>
        <end position="77"/>
    </location>
</feature>
<evidence type="ECO:0000313" key="5">
    <source>
        <dbReference type="Proteomes" id="UP000316196"/>
    </source>
</evidence>
<evidence type="ECO:0000256" key="2">
    <source>
        <dbReference type="SAM" id="Phobius"/>
    </source>
</evidence>
<accession>A0A542ZSN0</accession>
<keyword evidence="2" id="KW-1133">Transmembrane helix</keyword>
<dbReference type="InterPro" id="IPR012551">
    <property type="entry name" value="DUF1707_SHOCT-like"/>
</dbReference>
<feature type="transmembrane region" description="Helical" evidence="2">
    <location>
        <begin position="113"/>
        <end position="135"/>
    </location>
</feature>
<reference evidence="4 5" key="1">
    <citation type="submission" date="2019-06" db="EMBL/GenBank/DDBJ databases">
        <title>Sequencing the genomes of 1000 actinobacteria strains.</title>
        <authorList>
            <person name="Klenk H.-P."/>
        </authorList>
    </citation>
    <scope>NUCLEOTIDE SEQUENCE [LARGE SCALE GENOMIC DNA]</scope>
    <source>
        <strain evidence="4 5">DSM 8251</strain>
    </source>
</reference>
<dbReference type="Proteomes" id="UP000316196">
    <property type="component" value="Unassembled WGS sequence"/>
</dbReference>
<gene>
    <name evidence="4" type="ORF">FB460_1052</name>
</gene>
<feature type="region of interest" description="Disordered" evidence="1">
    <location>
        <begin position="1"/>
        <end position="35"/>
    </location>
</feature>
<keyword evidence="5" id="KW-1185">Reference proteome</keyword>
<protein>
    <submittedName>
        <fullName evidence="4">Uncharacterized protein DUF1707</fullName>
    </submittedName>
</protein>
<evidence type="ECO:0000259" key="3">
    <source>
        <dbReference type="Pfam" id="PF08044"/>
    </source>
</evidence>
<evidence type="ECO:0000313" key="4">
    <source>
        <dbReference type="EMBL" id="TQL63250.1"/>
    </source>
</evidence>
<proteinExistence type="predicted"/>
<dbReference type="AlphaFoldDB" id="A0A542ZSN0"/>
<dbReference type="OrthoDB" id="3748531at2"/>
<dbReference type="Pfam" id="PF08044">
    <property type="entry name" value="DUF1707"/>
    <property type="match status" value="1"/>
</dbReference>
<keyword evidence="2" id="KW-0472">Membrane</keyword>